<evidence type="ECO:0000259" key="7">
    <source>
        <dbReference type="Pfam" id="PF00746"/>
    </source>
</evidence>
<keyword evidence="1" id="KW-0134">Cell wall</keyword>
<evidence type="ECO:0000313" key="10">
    <source>
        <dbReference type="EMBL" id="MEX0381139.1"/>
    </source>
</evidence>
<evidence type="ECO:0000256" key="4">
    <source>
        <dbReference type="ARBA" id="ARBA00023088"/>
    </source>
</evidence>
<feature type="signal peptide" evidence="6">
    <location>
        <begin position="1"/>
        <end position="32"/>
    </location>
</feature>
<dbReference type="EMBL" id="JBFPER010000001">
    <property type="protein sequence ID" value="MEX0381139.1"/>
    <property type="molecule type" value="Genomic_DNA"/>
</dbReference>
<comment type="caution">
    <text evidence="10">The sequence shown here is derived from an EMBL/GenBank/DDBJ whole genome shotgun (WGS) entry which is preliminary data.</text>
</comment>
<dbReference type="Proteomes" id="UP001556617">
    <property type="component" value="Unassembled WGS sequence"/>
</dbReference>
<dbReference type="InterPro" id="IPR048052">
    <property type="entry name" value="FM1-like"/>
</dbReference>
<dbReference type="Pfam" id="PF16555">
    <property type="entry name" value="GramPos_pilinD1"/>
    <property type="match status" value="1"/>
</dbReference>
<feature type="domain" description="Gram-positive pilin subunit D1 N-terminal" evidence="8">
    <location>
        <begin position="36"/>
        <end position="189"/>
    </location>
</feature>
<dbReference type="InterPro" id="IPR032364">
    <property type="entry name" value="GramPos_pilinD1_N"/>
</dbReference>
<keyword evidence="5" id="KW-1133">Transmembrane helix</keyword>
<dbReference type="Gene3D" id="2.60.40.10">
    <property type="entry name" value="Immunoglobulins"/>
    <property type="match status" value="2"/>
</dbReference>
<protein>
    <submittedName>
        <fullName evidence="10">SpaH/EbpB family LPXTG-anchored major pilin</fullName>
    </submittedName>
</protein>
<dbReference type="NCBIfam" id="TIGR01167">
    <property type="entry name" value="LPXTG_anchor"/>
    <property type="match status" value="1"/>
</dbReference>
<evidence type="ECO:0000259" key="9">
    <source>
        <dbReference type="Pfam" id="PF17802"/>
    </source>
</evidence>
<keyword evidence="3 6" id="KW-0732">Signal</keyword>
<feature type="transmembrane region" description="Helical" evidence="5">
    <location>
        <begin position="483"/>
        <end position="501"/>
    </location>
</feature>
<feature type="domain" description="SpaA-like prealbumin fold" evidence="9">
    <location>
        <begin position="354"/>
        <end position="461"/>
    </location>
</feature>
<keyword evidence="11" id="KW-1185">Reference proteome</keyword>
<reference evidence="10 11" key="1">
    <citation type="submission" date="2024-07" db="EMBL/GenBank/DDBJ databases">
        <authorList>
            <person name="Yun M."/>
        </authorList>
    </citation>
    <scope>NUCLEOTIDE SEQUENCE [LARGE SCALE GENOMIC DNA]</scope>
    <source>
        <strain evidence="10 11">MS01</strain>
    </source>
</reference>
<dbReference type="InterPro" id="IPR026466">
    <property type="entry name" value="Fim_isopep_form_D2_dom"/>
</dbReference>
<keyword evidence="5" id="KW-0812">Transmembrane</keyword>
<evidence type="ECO:0000256" key="3">
    <source>
        <dbReference type="ARBA" id="ARBA00022729"/>
    </source>
</evidence>
<evidence type="ECO:0000256" key="2">
    <source>
        <dbReference type="ARBA" id="ARBA00022525"/>
    </source>
</evidence>
<evidence type="ECO:0000256" key="1">
    <source>
        <dbReference type="ARBA" id="ARBA00022512"/>
    </source>
</evidence>
<dbReference type="InterPro" id="IPR041033">
    <property type="entry name" value="SpaA_PFL_dom_1"/>
</dbReference>
<keyword evidence="5" id="KW-0472">Membrane</keyword>
<name>A0ABV3S3W3_9LACO</name>
<dbReference type="Pfam" id="PF00746">
    <property type="entry name" value="Gram_pos_anchor"/>
    <property type="match status" value="1"/>
</dbReference>
<evidence type="ECO:0000256" key="5">
    <source>
        <dbReference type="SAM" id="Phobius"/>
    </source>
</evidence>
<evidence type="ECO:0000256" key="6">
    <source>
        <dbReference type="SAM" id="SignalP"/>
    </source>
</evidence>
<gene>
    <name evidence="10" type="ORF">AB3K24_07200</name>
</gene>
<dbReference type="InterPro" id="IPR019931">
    <property type="entry name" value="LPXTG_anchor"/>
</dbReference>
<dbReference type="RefSeq" id="WP_367974706.1">
    <property type="nucleotide sequence ID" value="NZ_JBFPEQ010000001.1"/>
</dbReference>
<keyword evidence="4" id="KW-0572">Peptidoglycan-anchor</keyword>
<dbReference type="InterPro" id="IPR013783">
    <property type="entry name" value="Ig-like_fold"/>
</dbReference>
<proteinExistence type="predicted"/>
<organism evidence="10 11">
    <name type="scientific">Leuconostoc aquikimchii</name>
    <dbReference type="NCBI Taxonomy" id="3236804"/>
    <lineage>
        <taxon>Bacteria</taxon>
        <taxon>Bacillati</taxon>
        <taxon>Bacillota</taxon>
        <taxon>Bacilli</taxon>
        <taxon>Lactobacillales</taxon>
        <taxon>Lactobacillaceae</taxon>
        <taxon>Leuconostoc</taxon>
    </lineage>
</organism>
<dbReference type="NCBIfam" id="NF033902">
    <property type="entry name" value="iso_D2_wall_anc"/>
    <property type="match status" value="1"/>
</dbReference>
<feature type="domain" description="Gram-positive cocci surface proteins LPxTG" evidence="7">
    <location>
        <begin position="472"/>
        <end position="508"/>
    </location>
</feature>
<evidence type="ECO:0000259" key="8">
    <source>
        <dbReference type="Pfam" id="PF16555"/>
    </source>
</evidence>
<keyword evidence="2" id="KW-0964">Secreted</keyword>
<sequence length="511" mass="54215">MKSKSWSRMVNTMLLVLPLFVSALFGATNVYAASTDNVSVTLHKRVFDEGKLPDNQINTGELDSNFGGTPLAGVTFTAYDVTDHYLSLRSSGDTAEKATQSVQSDANDAAPSYATEIAKGVTAGADGTVTFSDLKSKDGDKDKVYLFVETNSPTTITQKAAPIVLALPVYKSGSDSEINSDIHVYPKNEQTDAITKDLSDESKKDLIVTLPDGSKVYNATYGQKFGYQLQIAVPWNIADKDTFNVVDTPNLGIDDDATTVKVAGLTQGTDYTVSATDATDATDKNGKGFKITFTPTSAGVKAAAGKKLTVTYDATLTNAAIPDKAHNNTATLNIGNGSDVTSTPAEGPEIYTGGVKFVKQDKQSAAKLAGAEFQLVKLNANGDKVAYATQAADGSYTWASNSDLATTYTSNDQGSVELKGLEYSTKLTDGQSYSLVETKSPSDYALLTAPVKFTVTKGSYADNQTITVTNIKKGILPATGGSGIYLFLIVGIILMSGAYVWNKRNKKNQNI</sequence>
<dbReference type="Pfam" id="PF17802">
    <property type="entry name" value="SpaA"/>
    <property type="match status" value="1"/>
</dbReference>
<feature type="chain" id="PRO_5047419138" evidence="6">
    <location>
        <begin position="33"/>
        <end position="511"/>
    </location>
</feature>
<dbReference type="NCBIfam" id="TIGR04226">
    <property type="entry name" value="RrgB_K2N_iso_D2"/>
    <property type="match status" value="1"/>
</dbReference>
<evidence type="ECO:0000313" key="11">
    <source>
        <dbReference type="Proteomes" id="UP001556617"/>
    </source>
</evidence>
<dbReference type="Gene3D" id="2.60.40.740">
    <property type="match status" value="1"/>
</dbReference>
<accession>A0ABV3S3W3</accession>